<protein>
    <submittedName>
        <fullName evidence="1">RNA polymerase II C-terminal domain phosphatase-like 2</fullName>
    </submittedName>
</protein>
<evidence type="ECO:0000313" key="2">
    <source>
        <dbReference type="Proteomes" id="UP000321947"/>
    </source>
</evidence>
<name>A0A5D3C5Q0_CUCMM</name>
<comment type="caution">
    <text evidence="1">The sequence shown here is derived from an EMBL/GenBank/DDBJ whole genome shotgun (WGS) entry which is preliminary data.</text>
</comment>
<organism evidence="1 2">
    <name type="scientific">Cucumis melo var. makuwa</name>
    <name type="common">Oriental melon</name>
    <dbReference type="NCBI Taxonomy" id="1194695"/>
    <lineage>
        <taxon>Eukaryota</taxon>
        <taxon>Viridiplantae</taxon>
        <taxon>Streptophyta</taxon>
        <taxon>Embryophyta</taxon>
        <taxon>Tracheophyta</taxon>
        <taxon>Spermatophyta</taxon>
        <taxon>Magnoliopsida</taxon>
        <taxon>eudicotyledons</taxon>
        <taxon>Gunneridae</taxon>
        <taxon>Pentapetalae</taxon>
        <taxon>rosids</taxon>
        <taxon>fabids</taxon>
        <taxon>Cucurbitales</taxon>
        <taxon>Cucurbitaceae</taxon>
        <taxon>Benincaseae</taxon>
        <taxon>Cucumis</taxon>
    </lineage>
</organism>
<reference evidence="1 2" key="1">
    <citation type="submission" date="2019-08" db="EMBL/GenBank/DDBJ databases">
        <title>Draft genome sequences of two oriental melons (Cucumis melo L. var makuwa).</title>
        <authorList>
            <person name="Kwon S.-Y."/>
        </authorList>
    </citation>
    <scope>NUCLEOTIDE SEQUENCE [LARGE SCALE GENOMIC DNA]</scope>
    <source>
        <strain evidence="2">cv. Chang Bougi</strain>
        <tissue evidence="1">Leaf</tissue>
    </source>
</reference>
<dbReference type="Proteomes" id="UP000321947">
    <property type="component" value="Unassembled WGS sequence"/>
</dbReference>
<dbReference type="EMBL" id="SSTD01013395">
    <property type="protein sequence ID" value="TYK06660.1"/>
    <property type="molecule type" value="Genomic_DNA"/>
</dbReference>
<sequence length="191" mass="22492">MLNEWFLQPLDKGRKSEAEKEEVEANLVKEGRQRYSIVLQGALTMTFDHMLKEYVGRGGSPIFTPLGTRYKKQHLAEKKENEDSESSIRRWMKEEMCVAPWWEEEGCENIKVRLKVSKAQMEELHEETNRRVFPLIRCLATISREILELFYEDDVVDLPPAPNASSYMMSDVSAIFYNKRIFFDLVKIYQE</sequence>
<dbReference type="AlphaFoldDB" id="A0A5D3C5Q0"/>
<accession>A0A5D3C5Q0</accession>
<gene>
    <name evidence="1" type="ORF">E5676_scaffold453G001420</name>
</gene>
<proteinExistence type="predicted"/>
<evidence type="ECO:0000313" key="1">
    <source>
        <dbReference type="EMBL" id="TYK06660.1"/>
    </source>
</evidence>